<feature type="region of interest" description="Disordered" evidence="1">
    <location>
        <begin position="160"/>
        <end position="191"/>
    </location>
</feature>
<gene>
    <name evidence="2" type="ORF">U472_00350</name>
</gene>
<protein>
    <recommendedName>
        <fullName evidence="4">DnaD and phage-associated domain-containing protein</fullName>
    </recommendedName>
</protein>
<sequence length="341" mass="38926">MAKIEKLKRAVIKEELIEAIEYRMREKGMSVSSSYKLAILLNQSLYWTERVGQDKYQKFLVEESRRGSEEVEGLEGGWVYKNADEWAEDCLLKVSGQTVRRWFEKLIKIGYILERNNPKVKFDHTVQYRINLVKIIKDLDKLGYQLEGYKTASLLNLQNGESKIDNGNSKEQNGDRELHNGASNLQNGDTIPEITTESTTDIVVDKAALEKLKQLYNRIFPNSRNMGYHMSVIEQYLQKGLEIDLVINQLEKTGLSDNPNMNYLIARLNGLLSDGITSMSELEARKQKCKPKGGNSNGKYSSNNARRSPRSSKSNQHQSEYGEGCFDNPELQVIDLSIDDL</sequence>
<feature type="compositionally biased region" description="Polar residues" evidence="1">
    <location>
        <begin position="181"/>
        <end position="191"/>
    </location>
</feature>
<evidence type="ECO:0000256" key="1">
    <source>
        <dbReference type="SAM" id="MobiDB-lite"/>
    </source>
</evidence>
<reference evidence="3" key="1">
    <citation type="submission" date="2016-07" db="EMBL/GenBank/DDBJ databases">
        <authorList>
            <person name="Florea S."/>
            <person name="Webb J.S."/>
            <person name="Jaromczyk J."/>
            <person name="Schardl C.L."/>
        </authorList>
    </citation>
    <scope>NUCLEOTIDE SEQUENCE [LARGE SCALE GENOMIC DNA]</scope>
    <source>
        <strain evidence="3">Z6</strain>
    </source>
</reference>
<evidence type="ECO:0000313" key="2">
    <source>
        <dbReference type="EMBL" id="OCL28641.1"/>
    </source>
</evidence>
<evidence type="ECO:0008006" key="4">
    <source>
        <dbReference type="Google" id="ProtNLM"/>
    </source>
</evidence>
<proteinExistence type="predicted"/>
<name>A0A1C0ADD1_9FIRM</name>
<comment type="caution">
    <text evidence="2">The sequence shown here is derived from an EMBL/GenBank/DDBJ whole genome shotgun (WGS) entry which is preliminary data.</text>
</comment>
<dbReference type="Proteomes" id="UP000093514">
    <property type="component" value="Unassembled WGS sequence"/>
</dbReference>
<accession>A0A1C0ADD1</accession>
<feature type="region of interest" description="Disordered" evidence="1">
    <location>
        <begin position="285"/>
        <end position="326"/>
    </location>
</feature>
<feature type="compositionally biased region" description="Polar residues" evidence="1">
    <location>
        <begin position="160"/>
        <end position="171"/>
    </location>
</feature>
<evidence type="ECO:0000313" key="3">
    <source>
        <dbReference type="Proteomes" id="UP000093514"/>
    </source>
</evidence>
<dbReference type="EMBL" id="LWDV01000003">
    <property type="protein sequence ID" value="OCL28641.1"/>
    <property type="molecule type" value="Genomic_DNA"/>
</dbReference>
<reference evidence="2 3" key="2">
    <citation type="submission" date="2016-08" db="EMBL/GenBank/DDBJ databases">
        <title>Orenia metallireducens sp. nov. strain Z6, a Novel Metal-reducing Firmicute from the Deep Subsurface.</title>
        <authorList>
            <person name="Maxim B.I."/>
            <person name="Kenneth K."/>
            <person name="Flynn T.M."/>
            <person name="Oloughlin E.J."/>
            <person name="Locke R.A."/>
            <person name="Weber J.R."/>
            <person name="Egan S.M."/>
            <person name="Mackie R.I."/>
            <person name="Cann I.K."/>
        </authorList>
    </citation>
    <scope>NUCLEOTIDE SEQUENCE [LARGE SCALE GENOMIC DNA]</scope>
    <source>
        <strain evidence="2 3">Z6</strain>
    </source>
</reference>
<keyword evidence="3" id="KW-1185">Reference proteome</keyword>
<dbReference type="RefSeq" id="WP_068714372.1">
    <property type="nucleotide sequence ID" value="NZ_LWDV01000003.1"/>
</dbReference>
<feature type="compositionally biased region" description="Low complexity" evidence="1">
    <location>
        <begin position="292"/>
        <end position="315"/>
    </location>
</feature>
<organism evidence="2 3">
    <name type="scientific">Orenia metallireducens</name>
    <dbReference type="NCBI Taxonomy" id="1413210"/>
    <lineage>
        <taxon>Bacteria</taxon>
        <taxon>Bacillati</taxon>
        <taxon>Bacillota</taxon>
        <taxon>Clostridia</taxon>
        <taxon>Halanaerobiales</taxon>
        <taxon>Halobacteroidaceae</taxon>
        <taxon>Orenia</taxon>
    </lineage>
</organism>
<dbReference type="AlphaFoldDB" id="A0A1C0ADD1"/>